<evidence type="ECO:0000313" key="8">
    <source>
        <dbReference type="EMBL" id="OAF65250.1"/>
    </source>
</evidence>
<dbReference type="SUPFAM" id="SSF57959">
    <property type="entry name" value="Leucine zipper domain"/>
    <property type="match status" value="1"/>
</dbReference>
<dbReference type="PROSITE" id="PS50217">
    <property type="entry name" value="BZIP"/>
    <property type="match status" value="1"/>
</dbReference>
<dbReference type="InterPro" id="IPR002112">
    <property type="entry name" value="Leuzip_Jun"/>
</dbReference>
<dbReference type="EMBL" id="LWCA01001377">
    <property type="protein sequence ID" value="OAF65250.1"/>
    <property type="molecule type" value="Genomic_DNA"/>
</dbReference>
<dbReference type="OrthoDB" id="20960at2759"/>
<dbReference type="Pfam" id="PF00170">
    <property type="entry name" value="bZIP_1"/>
    <property type="match status" value="1"/>
</dbReference>
<proteinExistence type="predicted"/>
<dbReference type="PRINTS" id="PR00043">
    <property type="entry name" value="LEUZIPPRJUN"/>
</dbReference>
<dbReference type="InterPro" id="IPR052470">
    <property type="entry name" value="ER_Stress-Reg_TF"/>
</dbReference>
<dbReference type="GO" id="GO:0005634">
    <property type="term" value="C:nucleus"/>
    <property type="evidence" value="ECO:0007669"/>
    <property type="project" value="TreeGrafter"/>
</dbReference>
<dbReference type="PANTHER" id="PTHR46542">
    <property type="entry name" value="X-BOX BINDING PROTEIN 1"/>
    <property type="match status" value="1"/>
</dbReference>
<accession>A0A177ATU7</accession>
<keyword evidence="9" id="KW-1185">Reference proteome</keyword>
<name>A0A177ATU7_9BILA</name>
<comment type="caution">
    <text evidence="8">The sequence shown here is derived from an EMBL/GenBank/DDBJ whole genome shotgun (WGS) entry which is preliminary data.</text>
</comment>
<dbReference type="Gene3D" id="1.20.5.170">
    <property type="match status" value="1"/>
</dbReference>
<organism evidence="8 9">
    <name type="scientific">Intoshia linei</name>
    <dbReference type="NCBI Taxonomy" id="1819745"/>
    <lineage>
        <taxon>Eukaryota</taxon>
        <taxon>Metazoa</taxon>
        <taxon>Spiralia</taxon>
        <taxon>Lophotrochozoa</taxon>
        <taxon>Mesozoa</taxon>
        <taxon>Orthonectida</taxon>
        <taxon>Rhopaluridae</taxon>
        <taxon>Intoshia</taxon>
    </lineage>
</organism>
<feature type="domain" description="BZIP" evidence="7">
    <location>
        <begin position="22"/>
        <end position="80"/>
    </location>
</feature>
<evidence type="ECO:0000256" key="6">
    <source>
        <dbReference type="ARBA" id="ARBA00040165"/>
    </source>
</evidence>
<dbReference type="PROSITE" id="PS00036">
    <property type="entry name" value="BZIP_BASIC"/>
    <property type="match status" value="1"/>
</dbReference>
<evidence type="ECO:0000256" key="3">
    <source>
        <dbReference type="ARBA" id="ARBA00023125"/>
    </source>
</evidence>
<dbReference type="AlphaFoldDB" id="A0A177ATU7"/>
<evidence type="ECO:0000256" key="2">
    <source>
        <dbReference type="ARBA" id="ARBA00023015"/>
    </source>
</evidence>
<dbReference type="InterPro" id="IPR004827">
    <property type="entry name" value="bZIP"/>
</dbReference>
<dbReference type="SMART" id="SM00338">
    <property type="entry name" value="BRLZ"/>
    <property type="match status" value="1"/>
</dbReference>
<keyword evidence="1" id="KW-0832">Ubl conjugation</keyword>
<dbReference type="GO" id="GO:0000981">
    <property type="term" value="F:DNA-binding transcription factor activity, RNA polymerase II-specific"/>
    <property type="evidence" value="ECO:0007669"/>
    <property type="project" value="TreeGrafter"/>
</dbReference>
<evidence type="ECO:0000256" key="4">
    <source>
        <dbReference type="ARBA" id="ARBA00023163"/>
    </source>
</evidence>
<keyword evidence="2" id="KW-0805">Transcription regulation</keyword>
<reference evidence="8 9" key="1">
    <citation type="submission" date="2016-04" db="EMBL/GenBank/DDBJ databases">
        <title>The genome of Intoshia linei affirms orthonectids as highly simplified spiralians.</title>
        <authorList>
            <person name="Mikhailov K.V."/>
            <person name="Slusarev G.S."/>
            <person name="Nikitin M.A."/>
            <person name="Logacheva M.D."/>
            <person name="Penin A."/>
            <person name="Aleoshin V."/>
            <person name="Panchin Y.V."/>
        </authorList>
    </citation>
    <scope>NUCLEOTIDE SEQUENCE [LARGE SCALE GENOMIC DNA]</scope>
    <source>
        <strain evidence="8">Intl2013</strain>
        <tissue evidence="8">Whole animal</tissue>
    </source>
</reference>
<evidence type="ECO:0000313" key="9">
    <source>
        <dbReference type="Proteomes" id="UP000078046"/>
    </source>
</evidence>
<keyword evidence="4" id="KW-0804">Transcription</keyword>
<dbReference type="Proteomes" id="UP000078046">
    <property type="component" value="Unassembled WGS sequence"/>
</dbReference>
<gene>
    <name evidence="8" type="ORF">A3Q56_07033</name>
</gene>
<evidence type="ECO:0000256" key="1">
    <source>
        <dbReference type="ARBA" id="ARBA00022843"/>
    </source>
</evidence>
<dbReference type="PANTHER" id="PTHR46542:SF1">
    <property type="entry name" value="X-BOX BINDING PROTEIN 1"/>
    <property type="match status" value="1"/>
</dbReference>
<sequence length="191" mass="22218">MMIEICNPNIPNRKRNKQISNIDKDYIRKKRNRISAQKARDRKKSYMDVLEKEIETLRKENCMLLTSNKLLEKEVTSLKEKNVQDKLNEFSSNCNFSAEENYDHLVTGAIDLSNCLDMLCSPPTEENINIDAISENSDHIYSKPDNIYTNLNLPKLITQSDIDMWNKELFDDTAIIDTLYKDIFCANDVIT</sequence>
<protein>
    <recommendedName>
        <fullName evidence="6">X-box-binding protein 1</fullName>
    </recommendedName>
</protein>
<evidence type="ECO:0000259" key="7">
    <source>
        <dbReference type="PROSITE" id="PS50217"/>
    </source>
</evidence>
<dbReference type="InterPro" id="IPR046347">
    <property type="entry name" value="bZIP_sf"/>
</dbReference>
<keyword evidence="5" id="KW-0539">Nucleus</keyword>
<evidence type="ECO:0000256" key="5">
    <source>
        <dbReference type="ARBA" id="ARBA00023242"/>
    </source>
</evidence>
<dbReference type="GO" id="GO:0000977">
    <property type="term" value="F:RNA polymerase II transcription regulatory region sequence-specific DNA binding"/>
    <property type="evidence" value="ECO:0007669"/>
    <property type="project" value="TreeGrafter"/>
</dbReference>
<keyword evidence="3" id="KW-0238">DNA-binding</keyword>